<feature type="transmembrane region" description="Helical" evidence="5">
    <location>
        <begin position="81"/>
        <end position="101"/>
    </location>
</feature>
<accession>A0A369KZJ7</accession>
<organism evidence="7 8">
    <name type="scientific">Spirobacillus cienkowskii</name>
    <dbReference type="NCBI Taxonomy" id="495820"/>
    <lineage>
        <taxon>Bacteria</taxon>
        <taxon>Pseudomonadati</taxon>
        <taxon>Bdellovibrionota</taxon>
        <taxon>Oligoflexia</taxon>
        <taxon>Silvanigrellales</taxon>
        <taxon>Spirobacillus</taxon>
    </lineage>
</organism>
<evidence type="ECO:0000256" key="3">
    <source>
        <dbReference type="ARBA" id="ARBA00022989"/>
    </source>
</evidence>
<comment type="caution">
    <text evidence="7">The sequence shown here is derived from an EMBL/GenBank/DDBJ whole genome shotgun (WGS) entry which is preliminary data.</text>
</comment>
<dbReference type="PANTHER" id="PTHR23508:SF10">
    <property type="entry name" value="CARBOXYLIC ACID TRANSPORTER PROTEIN HOMOLOG"/>
    <property type="match status" value="1"/>
</dbReference>
<feature type="transmembrane region" description="Helical" evidence="5">
    <location>
        <begin position="279"/>
        <end position="297"/>
    </location>
</feature>
<dbReference type="Pfam" id="PF07690">
    <property type="entry name" value="MFS_1"/>
    <property type="match status" value="1"/>
</dbReference>
<dbReference type="InterPro" id="IPR020846">
    <property type="entry name" value="MFS_dom"/>
</dbReference>
<evidence type="ECO:0000256" key="5">
    <source>
        <dbReference type="SAM" id="Phobius"/>
    </source>
</evidence>
<feature type="transmembrane region" description="Helical" evidence="5">
    <location>
        <begin position="338"/>
        <end position="362"/>
    </location>
</feature>
<evidence type="ECO:0000256" key="4">
    <source>
        <dbReference type="ARBA" id="ARBA00023136"/>
    </source>
</evidence>
<evidence type="ECO:0000313" key="8">
    <source>
        <dbReference type="Proteomes" id="UP000253934"/>
    </source>
</evidence>
<dbReference type="AlphaFoldDB" id="A0A369KZJ7"/>
<keyword evidence="4 5" id="KW-0472">Membrane</keyword>
<feature type="transmembrane region" description="Helical" evidence="5">
    <location>
        <begin position="164"/>
        <end position="190"/>
    </location>
</feature>
<feature type="transmembrane region" description="Helical" evidence="5">
    <location>
        <begin position="49"/>
        <end position="69"/>
    </location>
</feature>
<evidence type="ECO:0000256" key="1">
    <source>
        <dbReference type="ARBA" id="ARBA00004141"/>
    </source>
</evidence>
<dbReference type="SUPFAM" id="SSF103473">
    <property type="entry name" value="MFS general substrate transporter"/>
    <property type="match status" value="1"/>
</dbReference>
<protein>
    <submittedName>
        <fullName evidence="7">MFS transporter</fullName>
    </submittedName>
</protein>
<feature type="transmembrane region" description="Helical" evidence="5">
    <location>
        <begin position="7"/>
        <end position="29"/>
    </location>
</feature>
<keyword evidence="3 5" id="KW-1133">Transmembrane helix</keyword>
<evidence type="ECO:0000256" key="2">
    <source>
        <dbReference type="ARBA" id="ARBA00022692"/>
    </source>
</evidence>
<evidence type="ECO:0000313" key="7">
    <source>
        <dbReference type="EMBL" id="RDB37163.1"/>
    </source>
</evidence>
<dbReference type="Gene3D" id="1.20.1250.20">
    <property type="entry name" value="MFS general substrate transporter like domains"/>
    <property type="match status" value="2"/>
</dbReference>
<dbReference type="EMBL" id="QOVW01000006">
    <property type="protein sequence ID" value="RDB37163.1"/>
    <property type="molecule type" value="Genomic_DNA"/>
</dbReference>
<comment type="subcellular location">
    <subcellularLocation>
        <location evidence="1">Membrane</location>
        <topology evidence="1">Multi-pass membrane protein</topology>
    </subcellularLocation>
</comment>
<sequence>MKNNPKIIILILALGYLIDFFDLTIFAVVRVPALLSLGVQEKDLMKVSSLMFNCQAVGLVLGGVISGIWGDKFGRMSAIRAGILLYSLAIIANTFVTTVPMFALMRFLAGVGLAGEFAASITLLSEILNYSERGRSSAIVYSSGVLGGLLASFIGSVFHWKVLFWVGGIAGILLLTLRVSLCDSQLYYKLNDKKEIKRGSLKLLLLKKDSLIRVIIFIVSLFPFWFMAFLVNFSPEIARYIGIAATISQGVALSCYFIGSLIGAYLFPFISALTSSRRLGVFSALMIMVCAVSAFSFESLISLTAYYFIIFLVGLASGYNGLLMVFAAENFGTNQRNIATSVISNFARCSIIFMNAFVPWIVFQFKHVWLGLLFSAFAFLFLTVISLIKIKEIKLKSLDFFEKENAS</sequence>
<keyword evidence="2 5" id="KW-0812">Transmembrane</keyword>
<gene>
    <name evidence="7" type="ORF">DCC88_01350</name>
</gene>
<name>A0A369KZJ7_9BACT</name>
<feature type="domain" description="Major facilitator superfamily (MFS) profile" evidence="6">
    <location>
        <begin position="8"/>
        <end position="394"/>
    </location>
</feature>
<feature type="transmembrane region" description="Helical" evidence="5">
    <location>
        <begin position="237"/>
        <end position="267"/>
    </location>
</feature>
<dbReference type="PROSITE" id="PS50850">
    <property type="entry name" value="MFS"/>
    <property type="match status" value="1"/>
</dbReference>
<dbReference type="PANTHER" id="PTHR23508">
    <property type="entry name" value="CARBOXYLIC ACID TRANSPORTER PROTEIN HOMOLOG"/>
    <property type="match status" value="1"/>
</dbReference>
<feature type="transmembrane region" description="Helical" evidence="5">
    <location>
        <begin position="211"/>
        <end position="231"/>
    </location>
</feature>
<evidence type="ECO:0000259" key="6">
    <source>
        <dbReference type="PROSITE" id="PS50850"/>
    </source>
</evidence>
<feature type="transmembrane region" description="Helical" evidence="5">
    <location>
        <begin position="303"/>
        <end position="326"/>
    </location>
</feature>
<proteinExistence type="predicted"/>
<dbReference type="Proteomes" id="UP000253934">
    <property type="component" value="Unassembled WGS sequence"/>
</dbReference>
<dbReference type="GO" id="GO:0046943">
    <property type="term" value="F:carboxylic acid transmembrane transporter activity"/>
    <property type="evidence" value="ECO:0007669"/>
    <property type="project" value="TreeGrafter"/>
</dbReference>
<dbReference type="InterPro" id="IPR011701">
    <property type="entry name" value="MFS"/>
</dbReference>
<keyword evidence="8" id="KW-1185">Reference proteome</keyword>
<dbReference type="InterPro" id="IPR036259">
    <property type="entry name" value="MFS_trans_sf"/>
</dbReference>
<reference evidence="7" key="1">
    <citation type="submission" date="2018-04" db="EMBL/GenBank/DDBJ databases">
        <title>Draft genome sequence of the Candidatus Spirobacillus cienkowskii, a pathogen of freshwater Daphnia species, reconstructed from hemolymph metagenomic reads.</title>
        <authorList>
            <person name="Bresciani L."/>
            <person name="Lemos L.N."/>
            <person name="Wale N."/>
            <person name="Lin J.Y."/>
            <person name="Fernandes G.R."/>
            <person name="Duffy M.A."/>
            <person name="Rodrigues J.M."/>
        </authorList>
    </citation>
    <scope>NUCLEOTIDE SEQUENCE [LARGE SCALE GENOMIC DNA]</scope>
    <source>
        <strain evidence="7">Binning01</strain>
    </source>
</reference>
<feature type="transmembrane region" description="Helical" evidence="5">
    <location>
        <begin position="368"/>
        <end position="388"/>
    </location>
</feature>
<dbReference type="GO" id="GO:0005886">
    <property type="term" value="C:plasma membrane"/>
    <property type="evidence" value="ECO:0007669"/>
    <property type="project" value="TreeGrafter"/>
</dbReference>
<feature type="transmembrane region" description="Helical" evidence="5">
    <location>
        <begin position="107"/>
        <end position="127"/>
    </location>
</feature>
<feature type="transmembrane region" description="Helical" evidence="5">
    <location>
        <begin position="139"/>
        <end position="158"/>
    </location>
</feature>